<name>A0A368FGB9_ANCCA</name>
<organism evidence="2 3">
    <name type="scientific">Ancylostoma caninum</name>
    <name type="common">Dog hookworm</name>
    <dbReference type="NCBI Taxonomy" id="29170"/>
    <lineage>
        <taxon>Eukaryota</taxon>
        <taxon>Metazoa</taxon>
        <taxon>Ecdysozoa</taxon>
        <taxon>Nematoda</taxon>
        <taxon>Chromadorea</taxon>
        <taxon>Rhabditida</taxon>
        <taxon>Rhabditina</taxon>
        <taxon>Rhabditomorpha</taxon>
        <taxon>Strongyloidea</taxon>
        <taxon>Ancylostomatidae</taxon>
        <taxon>Ancylostomatinae</taxon>
        <taxon>Ancylostoma</taxon>
    </lineage>
</organism>
<gene>
    <name evidence="2" type="ORF">ANCCAN_22975</name>
</gene>
<evidence type="ECO:0000256" key="1">
    <source>
        <dbReference type="SAM" id="MobiDB-lite"/>
    </source>
</evidence>
<feature type="compositionally biased region" description="Polar residues" evidence="1">
    <location>
        <begin position="1"/>
        <end position="34"/>
    </location>
</feature>
<proteinExistence type="predicted"/>
<reference evidence="2 3" key="1">
    <citation type="submission" date="2014-10" db="EMBL/GenBank/DDBJ databases">
        <title>Draft genome of the hookworm Ancylostoma caninum.</title>
        <authorList>
            <person name="Mitreva M."/>
        </authorList>
    </citation>
    <scope>NUCLEOTIDE SEQUENCE [LARGE SCALE GENOMIC DNA]</scope>
    <source>
        <strain evidence="2 3">Baltimore</strain>
    </source>
</reference>
<dbReference type="Proteomes" id="UP000252519">
    <property type="component" value="Unassembled WGS sequence"/>
</dbReference>
<keyword evidence="3" id="KW-1185">Reference proteome</keyword>
<feature type="region of interest" description="Disordered" evidence="1">
    <location>
        <begin position="1"/>
        <end position="44"/>
    </location>
</feature>
<dbReference type="OrthoDB" id="5870018at2759"/>
<dbReference type="AlphaFoldDB" id="A0A368FGB9"/>
<comment type="caution">
    <text evidence="2">The sequence shown here is derived from an EMBL/GenBank/DDBJ whole genome shotgun (WGS) entry which is preliminary data.</text>
</comment>
<evidence type="ECO:0000313" key="2">
    <source>
        <dbReference type="EMBL" id="RCN31244.1"/>
    </source>
</evidence>
<dbReference type="EMBL" id="JOJR01001347">
    <property type="protein sequence ID" value="RCN31244.1"/>
    <property type="molecule type" value="Genomic_DNA"/>
</dbReference>
<evidence type="ECO:0000313" key="3">
    <source>
        <dbReference type="Proteomes" id="UP000252519"/>
    </source>
</evidence>
<accession>A0A368FGB9</accession>
<protein>
    <submittedName>
        <fullName evidence="2">Uncharacterized protein</fullName>
    </submittedName>
</protein>
<sequence>MPGSSQRVTRSASSKANKGKGVTSSSRLLRSSQPKPADPEYGLEDVDYTTLSSEETINALLERNTDPISEKMMLILKGRMGQEVSDAVEKEKRDRSLVISGLAEWGMDKPLLQRKKYLDEQVADILDTLKVDCLPEVVYRMGKYSETRPRLIKGELRHISDLPRRRHEGNL</sequence>